<evidence type="ECO:0000313" key="6">
    <source>
        <dbReference type="Proteomes" id="UP001341281"/>
    </source>
</evidence>
<dbReference type="InterPro" id="IPR046960">
    <property type="entry name" value="PPR_At4g14850-like_plant"/>
</dbReference>
<dbReference type="FunFam" id="1.25.40.10:FF:000090">
    <property type="entry name" value="Pentatricopeptide repeat-containing protein, chloroplastic"/>
    <property type="match status" value="1"/>
</dbReference>
<dbReference type="Gene3D" id="1.25.40.10">
    <property type="entry name" value="Tetratricopeptide repeat domain"/>
    <property type="match status" value="3"/>
</dbReference>
<protein>
    <recommendedName>
        <fullName evidence="4">DYW domain-containing protein</fullName>
    </recommendedName>
</protein>
<dbReference type="Pfam" id="PF13041">
    <property type="entry name" value="PPR_2"/>
    <property type="match status" value="1"/>
</dbReference>
<keyword evidence="2" id="KW-0809">Transit peptide</keyword>
<dbReference type="NCBIfam" id="TIGR00756">
    <property type="entry name" value="PPR"/>
    <property type="match status" value="2"/>
</dbReference>
<dbReference type="AlphaFoldDB" id="A0AAQ3X7G5"/>
<keyword evidence="1" id="KW-0677">Repeat</keyword>
<dbReference type="FunFam" id="1.25.40.10:FF:000642">
    <property type="entry name" value="Pentatricopeptide repeat-containing protein mitochondrial"/>
    <property type="match status" value="1"/>
</dbReference>
<dbReference type="EMBL" id="CP144752">
    <property type="protein sequence ID" value="WVZ88476.1"/>
    <property type="molecule type" value="Genomic_DNA"/>
</dbReference>
<dbReference type="GO" id="GO:0008270">
    <property type="term" value="F:zinc ion binding"/>
    <property type="evidence" value="ECO:0007669"/>
    <property type="project" value="InterPro"/>
</dbReference>
<sequence length="726" mass="78356">MAAPSSPATTITPVLIHLLRGASDLPSIAATHAKLFKSGAASTLASSNHLLAAYCRCGAMTLGRDLFDGMPDRDVVSWTTLMSGYAAAARPQEAISLLRPMELSGVRPNVVTFSTAACACARLADAGLGRQVHARAEVAGHARNTFFATALVDMYGKAGRIGDARVVFDGMDASARSAVSWGAMLAVYAQNALGNEAIQLFAELRTCGTGEAPNHFMFSIVLSACAGVVRLGVGRCVHGTVLRLGHGNDEVVAVALVDMYSKCGRYDYSRKVFDRIERPSVIPYSSIIIAAAKYGLWRSALTLFDDMINEGVQPNDVSLLGVMHACSHSGLVDTGLQLLRSMQSKYGVAPRPSHYTCAVDMLGRAGRLEEAFELAKEAQIEGNDALLLWNSLLSACRTHKRLDLAIMAGQRVSEFNQDVIMAGQRVSEFNQDVVGGLVVMSNVYASAGQAVKAAAVRSSMRLRGIRKNPGCSWIEVKDTPHVFYAGSVSCAGARADEVMVLLDELECKMREKGYTVRLGSARVFDGDENDGEEGKGVMVGVHSEILALGFGLLVIPKGMTIRVMKNLRMCSDCHEVFKLISGIVHREFVVRDLNRFHHFKMGSCSCNDYWYILESVAVAHEIVHSVDKAQWLRLAVGSLPTRVRTLLEELEPSDVAGGLLGQNWVILCPKEKQRELEEKLEKLKNQASSGLYLRFGGNDEIGAGAAGIAGDPGMEVCQLGRRLLIV</sequence>
<evidence type="ECO:0000256" key="3">
    <source>
        <dbReference type="PROSITE-ProRule" id="PRU00708"/>
    </source>
</evidence>
<dbReference type="InterPro" id="IPR002885">
    <property type="entry name" value="PPR_rpt"/>
</dbReference>
<accession>A0AAQ3X7G5</accession>
<feature type="repeat" description="PPR" evidence="3">
    <location>
        <begin position="74"/>
        <end position="108"/>
    </location>
</feature>
<name>A0AAQ3X7G5_PASNO</name>
<dbReference type="PANTHER" id="PTHR47926:SF368">
    <property type="entry name" value="TETRATRICOPEPTIDE REPEAT-LIKE SUPERFAMILY PROTEIN"/>
    <property type="match status" value="1"/>
</dbReference>
<dbReference type="PANTHER" id="PTHR47926">
    <property type="entry name" value="PENTATRICOPEPTIDE REPEAT-CONTAINING PROTEIN"/>
    <property type="match status" value="1"/>
</dbReference>
<gene>
    <name evidence="5" type="ORF">U9M48_034993</name>
</gene>
<dbReference type="GO" id="GO:0003723">
    <property type="term" value="F:RNA binding"/>
    <property type="evidence" value="ECO:0007669"/>
    <property type="project" value="InterPro"/>
</dbReference>
<dbReference type="InterPro" id="IPR046848">
    <property type="entry name" value="E_motif"/>
</dbReference>
<reference evidence="5 6" key="1">
    <citation type="submission" date="2024-02" db="EMBL/GenBank/DDBJ databases">
        <title>High-quality chromosome-scale genome assembly of Pensacola bahiagrass (Paspalum notatum Flugge var. saurae).</title>
        <authorList>
            <person name="Vega J.M."/>
            <person name="Podio M."/>
            <person name="Orjuela J."/>
            <person name="Siena L.A."/>
            <person name="Pessino S.C."/>
            <person name="Combes M.C."/>
            <person name="Mariac C."/>
            <person name="Albertini E."/>
            <person name="Pupilli F."/>
            <person name="Ortiz J.P.A."/>
            <person name="Leblanc O."/>
        </authorList>
    </citation>
    <scope>NUCLEOTIDE SEQUENCE [LARGE SCALE GENOMIC DNA]</scope>
    <source>
        <strain evidence="5">R1</strain>
        <tissue evidence="5">Leaf</tissue>
    </source>
</reference>
<dbReference type="PROSITE" id="PS51375">
    <property type="entry name" value="PPR"/>
    <property type="match status" value="2"/>
</dbReference>
<evidence type="ECO:0000256" key="2">
    <source>
        <dbReference type="ARBA" id="ARBA00022946"/>
    </source>
</evidence>
<organism evidence="5 6">
    <name type="scientific">Paspalum notatum var. saurae</name>
    <dbReference type="NCBI Taxonomy" id="547442"/>
    <lineage>
        <taxon>Eukaryota</taxon>
        <taxon>Viridiplantae</taxon>
        <taxon>Streptophyta</taxon>
        <taxon>Embryophyta</taxon>
        <taxon>Tracheophyta</taxon>
        <taxon>Spermatophyta</taxon>
        <taxon>Magnoliopsida</taxon>
        <taxon>Liliopsida</taxon>
        <taxon>Poales</taxon>
        <taxon>Poaceae</taxon>
        <taxon>PACMAD clade</taxon>
        <taxon>Panicoideae</taxon>
        <taxon>Andropogonodae</taxon>
        <taxon>Paspaleae</taxon>
        <taxon>Paspalinae</taxon>
        <taxon>Paspalum</taxon>
    </lineage>
</organism>
<dbReference type="InterPro" id="IPR032867">
    <property type="entry name" value="DYW_dom"/>
</dbReference>
<dbReference type="InterPro" id="IPR011990">
    <property type="entry name" value="TPR-like_helical_dom_sf"/>
</dbReference>
<feature type="domain" description="DYW" evidence="4">
    <location>
        <begin position="532"/>
        <end position="610"/>
    </location>
</feature>
<evidence type="ECO:0000259" key="4">
    <source>
        <dbReference type="Pfam" id="PF14432"/>
    </source>
</evidence>
<evidence type="ECO:0000313" key="5">
    <source>
        <dbReference type="EMBL" id="WVZ88476.1"/>
    </source>
</evidence>
<proteinExistence type="predicted"/>
<dbReference type="Proteomes" id="UP001341281">
    <property type="component" value="Chromosome 08"/>
</dbReference>
<dbReference type="GO" id="GO:0009451">
    <property type="term" value="P:RNA modification"/>
    <property type="evidence" value="ECO:0007669"/>
    <property type="project" value="InterPro"/>
</dbReference>
<keyword evidence="6" id="KW-1185">Reference proteome</keyword>
<dbReference type="Pfam" id="PF20431">
    <property type="entry name" value="E_motif"/>
    <property type="match status" value="1"/>
</dbReference>
<feature type="repeat" description="PPR" evidence="3">
    <location>
        <begin position="280"/>
        <end position="314"/>
    </location>
</feature>
<evidence type="ECO:0000256" key="1">
    <source>
        <dbReference type="ARBA" id="ARBA00022737"/>
    </source>
</evidence>
<dbReference type="Pfam" id="PF01535">
    <property type="entry name" value="PPR"/>
    <property type="match status" value="6"/>
</dbReference>
<dbReference type="Pfam" id="PF14432">
    <property type="entry name" value="DYW_deaminase"/>
    <property type="match status" value="1"/>
</dbReference>